<dbReference type="Pfam" id="PF00593">
    <property type="entry name" value="TonB_dep_Rec_b-barrel"/>
    <property type="match status" value="1"/>
</dbReference>
<evidence type="ECO:0000313" key="18">
    <source>
        <dbReference type="EMBL" id="RBQ28232.1"/>
    </source>
</evidence>
<dbReference type="InterPro" id="IPR010917">
    <property type="entry name" value="TonB_rcpt_CS"/>
</dbReference>
<dbReference type="PROSITE" id="PS52016">
    <property type="entry name" value="TONB_DEPENDENT_REC_3"/>
    <property type="match status" value="1"/>
</dbReference>
<dbReference type="InterPro" id="IPR000531">
    <property type="entry name" value="Beta-barrel_TonB"/>
</dbReference>
<evidence type="ECO:0000256" key="4">
    <source>
        <dbReference type="ARBA" id="ARBA00022452"/>
    </source>
</evidence>
<dbReference type="SUPFAM" id="SSF56935">
    <property type="entry name" value="Porins"/>
    <property type="match status" value="1"/>
</dbReference>
<keyword evidence="5" id="KW-0410">Iron transport</keyword>
<dbReference type="InterPro" id="IPR037066">
    <property type="entry name" value="Plug_dom_sf"/>
</dbReference>
<evidence type="ECO:0000256" key="15">
    <source>
        <dbReference type="RuleBase" id="RU003357"/>
    </source>
</evidence>
<dbReference type="GO" id="GO:0015891">
    <property type="term" value="P:siderophore transport"/>
    <property type="evidence" value="ECO:0007669"/>
    <property type="project" value="InterPro"/>
</dbReference>
<dbReference type="Pfam" id="PF07715">
    <property type="entry name" value="Plug"/>
    <property type="match status" value="1"/>
</dbReference>
<dbReference type="EMBL" id="PDKB01000020">
    <property type="protein sequence ID" value="RBQ28232.1"/>
    <property type="molecule type" value="Genomic_DNA"/>
</dbReference>
<dbReference type="InterPro" id="IPR039426">
    <property type="entry name" value="TonB-dep_rcpt-like"/>
</dbReference>
<comment type="subcellular location">
    <subcellularLocation>
        <location evidence="1 14">Cell outer membrane</location>
        <topology evidence="1 14">Multi-pass membrane protein</topology>
    </subcellularLocation>
</comment>
<keyword evidence="8" id="KW-0408">Iron</keyword>
<feature type="domain" description="TonB-dependent receptor-like beta-barrel" evidence="16">
    <location>
        <begin position="246"/>
        <end position="679"/>
    </location>
</feature>
<dbReference type="Gene3D" id="2.170.130.10">
    <property type="entry name" value="TonB-dependent receptor, plug domain"/>
    <property type="match status" value="1"/>
</dbReference>
<sequence>MQEDGVIYIIEKPKYQNFGNTTVLDEISVSSSNYKNGSANSGYLVEETSGIGIWNERKLQDTPYSMSIISKELIENVQAKDMNQIFKMNPTTQESSTNNFQSVIIRGLSIQNPIVNGIPYSRWVTTLPMMQDIERVEIISGATGFLYGGGRVGGAVNYITKKPTTKDLRNVTIGSYGNESYYGHIDLGGQFNQDNTFGYRVNALYQDGELTDTSKKEEKAISLVFDWKPTDNFYTDIKYSHKDSLTKGANPYFNSIDNRSTITSNKVSSPYWVENHIKSNKFENNVNWEINDTFTLRTNIFYEQIKLKGGSSGFNYKNNSVEITNNIYGVGAWQEIDNYGANIYLDSKFDIKDTSHMLTLGYSLNSSKESIHADSWASYILPNGNYSLSDFRNLPKPSYWTDYLGNPTTLGTKPLKPSSKIQYKNILIGDDITFNEQWSALVGVNYATAINKSYTANTKYDKSELTPTLSLIYKPFDDLTTYATYIESLEAGTIVGSRYSNENEILDTYKSTQYEVGAKYSMLDEKALLTASLFRIEKANSYNDNSTIATLGKPTLTQDGEQIHQGFELGLTGKVTDNLTLMVGGTFMDLSVEKHSNKSIEGNKPTNAATKMAKIFAEYQIPYINGLSINAGAYYTGKRYADEANTDILPSYTLHDIGLRYKTKLDKYPTTFNITAQNLTDKVYWTNGDQLGDPRAVAFSMKMEF</sequence>
<dbReference type="InterPro" id="IPR012910">
    <property type="entry name" value="Plug_dom"/>
</dbReference>
<dbReference type="Proteomes" id="UP000252669">
    <property type="component" value="Unassembled WGS sequence"/>
</dbReference>
<keyword evidence="10 15" id="KW-0798">TonB box</keyword>
<evidence type="ECO:0000256" key="13">
    <source>
        <dbReference type="ARBA" id="ARBA00023237"/>
    </source>
</evidence>
<evidence type="ECO:0000256" key="10">
    <source>
        <dbReference type="ARBA" id="ARBA00023077"/>
    </source>
</evidence>
<dbReference type="NCBIfam" id="TIGR01783">
    <property type="entry name" value="TonB-siderophor"/>
    <property type="match status" value="1"/>
</dbReference>
<evidence type="ECO:0000259" key="17">
    <source>
        <dbReference type="Pfam" id="PF07715"/>
    </source>
</evidence>
<dbReference type="PROSITE" id="PS01156">
    <property type="entry name" value="TONB_DEPENDENT_REC_2"/>
    <property type="match status" value="1"/>
</dbReference>
<name>A0A366MSB8_9BACT</name>
<keyword evidence="13 14" id="KW-0998">Cell outer membrane</keyword>
<comment type="caution">
    <text evidence="18">The sequence shown here is derived from an EMBL/GenBank/DDBJ whole genome shotgun (WGS) entry which is preliminary data.</text>
</comment>
<proteinExistence type="inferred from homology"/>
<evidence type="ECO:0000256" key="3">
    <source>
        <dbReference type="ARBA" id="ARBA00022448"/>
    </source>
</evidence>
<protein>
    <submittedName>
        <fullName evidence="18">TonB-dependent siderophore receptor</fullName>
    </submittedName>
</protein>
<dbReference type="GO" id="GO:0038023">
    <property type="term" value="F:signaling receptor activity"/>
    <property type="evidence" value="ECO:0007669"/>
    <property type="project" value="InterPro"/>
</dbReference>
<evidence type="ECO:0000256" key="8">
    <source>
        <dbReference type="ARBA" id="ARBA00023004"/>
    </source>
</evidence>
<evidence type="ECO:0000256" key="2">
    <source>
        <dbReference type="ARBA" id="ARBA00009810"/>
    </source>
</evidence>
<dbReference type="AlphaFoldDB" id="A0A366MSB8"/>
<keyword evidence="3 14" id="KW-0813">Transport</keyword>
<evidence type="ECO:0000313" key="19">
    <source>
        <dbReference type="Proteomes" id="UP000252669"/>
    </source>
</evidence>
<evidence type="ECO:0000256" key="9">
    <source>
        <dbReference type="ARBA" id="ARBA00023065"/>
    </source>
</evidence>
<comment type="similarity">
    <text evidence="2 14 15">Belongs to the TonB-dependent receptor family.</text>
</comment>
<evidence type="ECO:0000256" key="7">
    <source>
        <dbReference type="ARBA" id="ARBA00022729"/>
    </source>
</evidence>
<dbReference type="GO" id="GO:0009279">
    <property type="term" value="C:cell outer membrane"/>
    <property type="evidence" value="ECO:0007669"/>
    <property type="project" value="UniProtKB-SubCell"/>
</dbReference>
<evidence type="ECO:0000259" key="16">
    <source>
        <dbReference type="Pfam" id="PF00593"/>
    </source>
</evidence>
<dbReference type="PANTHER" id="PTHR32552:SF82">
    <property type="entry name" value="FCUA PROTEIN"/>
    <property type="match status" value="1"/>
</dbReference>
<evidence type="ECO:0000256" key="5">
    <source>
        <dbReference type="ARBA" id="ARBA00022496"/>
    </source>
</evidence>
<evidence type="ECO:0000256" key="12">
    <source>
        <dbReference type="ARBA" id="ARBA00023170"/>
    </source>
</evidence>
<reference evidence="18 19" key="1">
    <citation type="submission" date="2017-10" db="EMBL/GenBank/DDBJ databases">
        <title>Genomics of the genus Arcobacter.</title>
        <authorList>
            <person name="Perez-Cataluna A."/>
            <person name="Figueras M.J."/>
        </authorList>
    </citation>
    <scope>NUCLEOTIDE SEQUENCE [LARGE SCALE GENOMIC DNA]</scope>
    <source>
        <strain evidence="18 19">CECT 9230</strain>
    </source>
</reference>
<organism evidence="18 19">
    <name type="scientific">Aliarcobacter vitoriensis</name>
    <dbReference type="NCBI Taxonomy" id="2011099"/>
    <lineage>
        <taxon>Bacteria</taxon>
        <taxon>Pseudomonadati</taxon>
        <taxon>Campylobacterota</taxon>
        <taxon>Epsilonproteobacteria</taxon>
        <taxon>Campylobacterales</taxon>
        <taxon>Arcobacteraceae</taxon>
        <taxon>Aliarcobacter</taxon>
    </lineage>
</organism>
<keyword evidence="7" id="KW-0732">Signal</keyword>
<dbReference type="InterPro" id="IPR036942">
    <property type="entry name" value="Beta-barrel_TonB_sf"/>
</dbReference>
<keyword evidence="11 14" id="KW-0472">Membrane</keyword>
<gene>
    <name evidence="18" type="ORF">CRU91_10315</name>
</gene>
<dbReference type="PANTHER" id="PTHR32552">
    <property type="entry name" value="FERRICHROME IRON RECEPTOR-RELATED"/>
    <property type="match status" value="1"/>
</dbReference>
<accession>A0A366MSB8</accession>
<evidence type="ECO:0000256" key="14">
    <source>
        <dbReference type="PROSITE-ProRule" id="PRU01360"/>
    </source>
</evidence>
<feature type="domain" description="TonB-dependent receptor plug" evidence="17">
    <location>
        <begin position="59"/>
        <end position="155"/>
    </location>
</feature>
<keyword evidence="12 18" id="KW-0675">Receptor</keyword>
<keyword evidence="9" id="KW-0406">Ion transport</keyword>
<keyword evidence="4 14" id="KW-1134">Transmembrane beta strand</keyword>
<evidence type="ECO:0000256" key="11">
    <source>
        <dbReference type="ARBA" id="ARBA00023136"/>
    </source>
</evidence>
<evidence type="ECO:0000256" key="1">
    <source>
        <dbReference type="ARBA" id="ARBA00004571"/>
    </source>
</evidence>
<keyword evidence="6 14" id="KW-0812">Transmembrane</keyword>
<dbReference type="CDD" id="cd01347">
    <property type="entry name" value="ligand_gated_channel"/>
    <property type="match status" value="1"/>
</dbReference>
<dbReference type="InterPro" id="IPR010105">
    <property type="entry name" value="TonB_sidphr_rcpt"/>
</dbReference>
<keyword evidence="19" id="KW-1185">Reference proteome</keyword>
<dbReference type="Gene3D" id="2.40.170.20">
    <property type="entry name" value="TonB-dependent receptor, beta-barrel domain"/>
    <property type="match status" value="1"/>
</dbReference>
<evidence type="ECO:0000256" key="6">
    <source>
        <dbReference type="ARBA" id="ARBA00022692"/>
    </source>
</evidence>
<dbReference type="GO" id="GO:0015344">
    <property type="term" value="F:siderophore uptake transmembrane transporter activity"/>
    <property type="evidence" value="ECO:0007669"/>
    <property type="project" value="TreeGrafter"/>
</dbReference>